<comment type="caution">
    <text evidence="1">The sequence shown here is derived from an EMBL/GenBank/DDBJ whole genome shotgun (WGS) entry which is preliminary data.</text>
</comment>
<reference evidence="1 2" key="1">
    <citation type="submission" date="2016-03" db="EMBL/GenBank/DDBJ databases">
        <title>Spore heat resistance.</title>
        <authorList>
            <person name="Boekhorst J."/>
            <person name="Berendsen E.M."/>
            <person name="Wells-Bennik M.H."/>
            <person name="Kuipers O.P."/>
        </authorList>
    </citation>
    <scope>NUCLEOTIDE SEQUENCE [LARGE SCALE GENOMIC DNA]</scope>
    <source>
        <strain evidence="1 2">AF16</strain>
    </source>
</reference>
<dbReference type="AlphaFoldDB" id="A0A178T4N1"/>
<dbReference type="PATRIC" id="fig|33934.7.peg.2662"/>
<dbReference type="Pfam" id="PF14072">
    <property type="entry name" value="DndB"/>
    <property type="match status" value="1"/>
</dbReference>
<dbReference type="Proteomes" id="UP000078336">
    <property type="component" value="Unassembled WGS sequence"/>
</dbReference>
<dbReference type="RefSeq" id="WP_064214557.1">
    <property type="nucleotide sequence ID" value="NZ_LUCQ01000174.1"/>
</dbReference>
<dbReference type="InterPro" id="IPR017642">
    <property type="entry name" value="DNA_S_mod_DndB"/>
</dbReference>
<sequence length="444" mass="51385">MKNKEQLQETLVATIENIKVDKKRVARIKSGLRKYKILPGTVQLILNEPEEQLKQIDDKFLCLLTEQVYIASGNLELNPENYFSSREIKEVKSTFEGEVPEKVDFPYTFKPAIQIAPDMFITKIKASEIKLFMDNKLLQYNFETQREARIKVDKNDPTNIIQEVKINKKHIKHIKESIVKGEALPSTLTFNARLGTGDEGFELVYDEDTMELTIQKGTLLDCLDGFHRVTAIVKALEENPNVDMTFMLTVVNFDIPKAREYFAQMNTIEPIGKGHLENIKKERQADFIVDQLKYNSELKGRISPSENIPYTSSLLVSLKILSDAIDEVYGIEDRVEAIKTVNYLKEFFNRLFYAFPDEFLGDVAAIREKSLINANVMFYGYVLLSKRMKDENISLDKLPEIIKKIDFSRDNEQWQEYKVLDKNKNVATRAKQGVYKFFKELNLL</sequence>
<organism evidence="1 2">
    <name type="scientific">Anoxybacillus flavithermus</name>
    <dbReference type="NCBI Taxonomy" id="33934"/>
    <lineage>
        <taxon>Bacteria</taxon>
        <taxon>Bacillati</taxon>
        <taxon>Bacillota</taxon>
        <taxon>Bacilli</taxon>
        <taxon>Bacillales</taxon>
        <taxon>Anoxybacillaceae</taxon>
        <taxon>Anoxybacillus</taxon>
    </lineage>
</organism>
<dbReference type="OrthoDB" id="2399905at2"/>
<keyword evidence="2" id="KW-1185">Reference proteome</keyword>
<gene>
    <name evidence="1" type="ORF">TAF16_2748</name>
</gene>
<evidence type="ECO:0000313" key="2">
    <source>
        <dbReference type="Proteomes" id="UP000078336"/>
    </source>
</evidence>
<dbReference type="EMBL" id="LUCQ01000174">
    <property type="protein sequence ID" value="OAO76273.1"/>
    <property type="molecule type" value="Genomic_DNA"/>
</dbReference>
<evidence type="ECO:0000313" key="1">
    <source>
        <dbReference type="EMBL" id="OAO76273.1"/>
    </source>
</evidence>
<accession>A0A178T4N1</accession>
<proteinExistence type="predicted"/>
<name>A0A178T4N1_9BACL</name>
<protein>
    <submittedName>
        <fullName evidence="1">Uncharacterized protein</fullName>
    </submittedName>
</protein>